<evidence type="ECO:0000256" key="5">
    <source>
        <dbReference type="ARBA" id="ARBA00022840"/>
    </source>
</evidence>
<keyword evidence="5 6" id="KW-0067">ATP-binding</keyword>
<organism evidence="9 10">
    <name type="scientific">Sanghuangporus baumii</name>
    <name type="common">Phellinus baumii</name>
    <dbReference type="NCBI Taxonomy" id="108892"/>
    <lineage>
        <taxon>Eukaryota</taxon>
        <taxon>Fungi</taxon>
        <taxon>Dikarya</taxon>
        <taxon>Basidiomycota</taxon>
        <taxon>Agaricomycotina</taxon>
        <taxon>Agaricomycetes</taxon>
        <taxon>Hymenochaetales</taxon>
        <taxon>Hymenochaetaceae</taxon>
        <taxon>Sanghuangporus</taxon>
    </lineage>
</organism>
<name>A0A9Q5N660_SANBA</name>
<comment type="caution">
    <text evidence="9">The sequence shown here is derived from an EMBL/GenBank/DDBJ whole genome shotgun (WGS) entry which is preliminary data.</text>
</comment>
<evidence type="ECO:0000313" key="9">
    <source>
        <dbReference type="EMBL" id="OCB86131.1"/>
    </source>
</evidence>
<reference evidence="9" key="1">
    <citation type="submission" date="2016-06" db="EMBL/GenBank/DDBJ databases">
        <title>Draft Genome sequence of the fungus Inonotus baumii.</title>
        <authorList>
            <person name="Zhu H."/>
            <person name="Lin W."/>
        </authorList>
    </citation>
    <scope>NUCLEOTIDE SEQUENCE</scope>
    <source>
        <strain evidence="9">821</strain>
    </source>
</reference>
<dbReference type="GO" id="GO:0005524">
    <property type="term" value="F:ATP binding"/>
    <property type="evidence" value="ECO:0007669"/>
    <property type="project" value="UniProtKB-UniRule"/>
</dbReference>
<evidence type="ECO:0000256" key="4">
    <source>
        <dbReference type="ARBA" id="ARBA00022777"/>
    </source>
</evidence>
<evidence type="ECO:0000256" key="2">
    <source>
        <dbReference type="ARBA" id="ARBA00022679"/>
    </source>
</evidence>
<dbReference type="OrthoDB" id="541276at2759"/>
<dbReference type="PANTHER" id="PTHR24349">
    <property type="entry name" value="SERINE/THREONINE-PROTEIN KINASE"/>
    <property type="match status" value="1"/>
</dbReference>
<dbReference type="SMART" id="SM00220">
    <property type="entry name" value="S_TKc"/>
    <property type="match status" value="1"/>
</dbReference>
<evidence type="ECO:0000313" key="10">
    <source>
        <dbReference type="Proteomes" id="UP000757232"/>
    </source>
</evidence>
<keyword evidence="3 6" id="KW-0547">Nucleotide-binding</keyword>
<sequence length="523" mass="57695">MSSDSKAWHANLFKGSPSENISELLGTRRLIDKRRLVLIDCVGQGSWGVVYKAQRTLVGRDYYPDEFCAVKCMAPHLMTRNQRRSIAHEIEMHRACSDVTPSVLQFICAIEDEDTGLVFIITELCEGGTLLQRINDESIVGSDERIRRTFVQILDAVAACHAAGVYHRDLKLENILFKADGQIVLADFGFATHKRGTSDFGLGSREYMSPEILGGFGYHKVRSISSRQSDIWALGIIFTILVSGRMPWKKASASDAHFLHFVAMDNDYLYHALNISGETNEILKSIFCHPRGRLTIGELRRCVLSVKTFRRCESKLNIAVDTEKRSVVISESDSETDSDTYLGHSQRYIDAHFEAAALRVINGANPEDEDITDIPVDPNIIEPSPTPPEDLQLPEAAMEEDNLDAPVHFEVILPPVGEADIAEGVFVLGSNSDSDSDGTESDGPITPETHAVDNAAIASPTGARPLEDVAEFNLADTSALPAPVPVKGFVDSFSIPPGLEHVRKWHDNATALPVNDRLMMPER</sequence>
<keyword evidence="4 9" id="KW-0418">Kinase</keyword>
<dbReference type="InterPro" id="IPR017441">
    <property type="entry name" value="Protein_kinase_ATP_BS"/>
</dbReference>
<feature type="domain" description="Protein kinase" evidence="8">
    <location>
        <begin position="36"/>
        <end position="309"/>
    </location>
</feature>
<accession>A0A9Q5N660</accession>
<evidence type="ECO:0000256" key="7">
    <source>
        <dbReference type="SAM" id="MobiDB-lite"/>
    </source>
</evidence>
<dbReference type="InterPro" id="IPR050205">
    <property type="entry name" value="CDPK_Ser/Thr_kinases"/>
</dbReference>
<keyword evidence="10" id="KW-1185">Reference proteome</keyword>
<dbReference type="GO" id="GO:0004674">
    <property type="term" value="F:protein serine/threonine kinase activity"/>
    <property type="evidence" value="ECO:0007669"/>
    <property type="project" value="UniProtKB-KW"/>
</dbReference>
<dbReference type="AlphaFoldDB" id="A0A9Q5N660"/>
<dbReference type="InterPro" id="IPR008271">
    <property type="entry name" value="Ser/Thr_kinase_AS"/>
</dbReference>
<dbReference type="PROSITE" id="PS00107">
    <property type="entry name" value="PROTEIN_KINASE_ATP"/>
    <property type="match status" value="1"/>
</dbReference>
<keyword evidence="1" id="KW-0723">Serine/threonine-protein kinase</keyword>
<dbReference type="Pfam" id="PF00069">
    <property type="entry name" value="Pkinase"/>
    <property type="match status" value="1"/>
</dbReference>
<keyword evidence="2" id="KW-0808">Transferase</keyword>
<feature type="region of interest" description="Disordered" evidence="7">
    <location>
        <begin position="430"/>
        <end position="449"/>
    </location>
</feature>
<proteinExistence type="predicted"/>
<gene>
    <name evidence="9" type="ORF">A7U60_g6719</name>
</gene>
<evidence type="ECO:0000256" key="6">
    <source>
        <dbReference type="PROSITE-ProRule" id="PRU10141"/>
    </source>
</evidence>
<dbReference type="InterPro" id="IPR011009">
    <property type="entry name" value="Kinase-like_dom_sf"/>
</dbReference>
<protein>
    <submittedName>
        <fullName evidence="9">Kinase-like protein</fullName>
    </submittedName>
</protein>
<dbReference type="PROSITE" id="PS00108">
    <property type="entry name" value="PROTEIN_KINASE_ST"/>
    <property type="match status" value="1"/>
</dbReference>
<evidence type="ECO:0000256" key="1">
    <source>
        <dbReference type="ARBA" id="ARBA00022527"/>
    </source>
</evidence>
<dbReference type="Proteomes" id="UP000757232">
    <property type="component" value="Unassembled WGS sequence"/>
</dbReference>
<evidence type="ECO:0000256" key="3">
    <source>
        <dbReference type="ARBA" id="ARBA00022741"/>
    </source>
</evidence>
<dbReference type="EMBL" id="LNZH02000204">
    <property type="protein sequence ID" value="OCB86131.1"/>
    <property type="molecule type" value="Genomic_DNA"/>
</dbReference>
<evidence type="ECO:0000259" key="8">
    <source>
        <dbReference type="PROSITE" id="PS50011"/>
    </source>
</evidence>
<feature type="binding site" evidence="6">
    <location>
        <position position="71"/>
    </location>
    <ligand>
        <name>ATP</name>
        <dbReference type="ChEBI" id="CHEBI:30616"/>
    </ligand>
</feature>
<dbReference type="SUPFAM" id="SSF56112">
    <property type="entry name" value="Protein kinase-like (PK-like)"/>
    <property type="match status" value="1"/>
</dbReference>
<dbReference type="InterPro" id="IPR000719">
    <property type="entry name" value="Prot_kinase_dom"/>
</dbReference>
<dbReference type="Gene3D" id="1.10.510.10">
    <property type="entry name" value="Transferase(Phosphotransferase) domain 1"/>
    <property type="match status" value="1"/>
</dbReference>
<dbReference type="PROSITE" id="PS50011">
    <property type="entry name" value="PROTEIN_KINASE_DOM"/>
    <property type="match status" value="1"/>
</dbReference>